<feature type="repeat" description="TPR" evidence="8">
    <location>
        <begin position="192"/>
        <end position="225"/>
    </location>
</feature>
<name>A0A4Q9G2J7_9RHOB</name>
<reference evidence="10 11" key="1">
    <citation type="submission" date="2019-02" db="EMBL/GenBank/DDBJ databases">
        <title>Paracoccus subflavus sp. nov., isolated from marine sediment of the Pacific Ocean.</title>
        <authorList>
            <person name="Zhang G."/>
        </authorList>
    </citation>
    <scope>NUCLEOTIDE SEQUENCE [LARGE SCALE GENOMIC DNA]</scope>
    <source>
        <strain evidence="10 11">GY0581</strain>
    </source>
</reference>
<dbReference type="Gene3D" id="1.25.40.10">
    <property type="entry name" value="Tetratricopeptide repeat domain"/>
    <property type="match status" value="1"/>
</dbReference>
<evidence type="ECO:0000256" key="1">
    <source>
        <dbReference type="ARBA" id="ARBA00004922"/>
    </source>
</evidence>
<evidence type="ECO:0000313" key="11">
    <source>
        <dbReference type="Proteomes" id="UP000293520"/>
    </source>
</evidence>
<feature type="repeat" description="TPR" evidence="8">
    <location>
        <begin position="125"/>
        <end position="158"/>
    </location>
</feature>
<evidence type="ECO:0000256" key="6">
    <source>
        <dbReference type="ARBA" id="ARBA00022737"/>
    </source>
</evidence>
<dbReference type="SUPFAM" id="SSF48452">
    <property type="entry name" value="TPR-like"/>
    <property type="match status" value="1"/>
</dbReference>
<dbReference type="InterPro" id="IPR019734">
    <property type="entry name" value="TPR_rpt"/>
</dbReference>
<organism evidence="10 11">
    <name type="scientific">Paracoccus subflavus</name>
    <dbReference type="NCBI Taxonomy" id="2528244"/>
    <lineage>
        <taxon>Bacteria</taxon>
        <taxon>Pseudomonadati</taxon>
        <taxon>Pseudomonadota</taxon>
        <taxon>Alphaproteobacteria</taxon>
        <taxon>Rhodobacterales</taxon>
        <taxon>Paracoccaceae</taxon>
        <taxon>Paracoccus</taxon>
    </lineage>
</organism>
<feature type="repeat" description="TPR" evidence="8">
    <location>
        <begin position="226"/>
        <end position="259"/>
    </location>
</feature>
<dbReference type="InterPro" id="IPR029489">
    <property type="entry name" value="OGT/SEC/SPY_C"/>
</dbReference>
<evidence type="ECO:0000256" key="3">
    <source>
        <dbReference type="ARBA" id="ARBA00011970"/>
    </source>
</evidence>
<dbReference type="PANTHER" id="PTHR44998:SF1">
    <property type="entry name" value="UDP-N-ACETYLGLUCOSAMINE--PEPTIDE N-ACETYLGLUCOSAMINYLTRANSFERASE 110 KDA SUBUNIT"/>
    <property type="match status" value="1"/>
</dbReference>
<evidence type="ECO:0000256" key="5">
    <source>
        <dbReference type="ARBA" id="ARBA00022679"/>
    </source>
</evidence>
<evidence type="ECO:0000256" key="4">
    <source>
        <dbReference type="ARBA" id="ARBA00022676"/>
    </source>
</evidence>
<evidence type="ECO:0000256" key="8">
    <source>
        <dbReference type="PROSITE-ProRule" id="PRU00339"/>
    </source>
</evidence>
<keyword evidence="11" id="KW-1185">Reference proteome</keyword>
<sequence>MRDQGTEITLRDARKLEAAGRLSDARDAYGEVLLRFPGNKAARLALIRLSGDGKAIAVEAIVKASRLVAGNRHRDALIACHEALTLHPGDRLGWSIASLISYRMGEMDLARRFVTQAIEIEPEHYDSWKHLAAILRKTGEIEGAAAAYEQMTRLRPDRHEGFLFMGHMKWAAGRMDEAAEALGKAAEIGKTSNLYNDFGTLALAMGDRAKARDAYDRALDLDPANSSTHHNLGNLHSTSGLFPEALHHYRQAFRFSPDDMAARSLAFMCKTKMADWSAHAEFPALAHRIGIEGSAAMPWCLLCMEDDAARALKRSETYGRKWPVNRPAAWPARRPGPIRLGYVSADISRHATMFLLGGVLDHHDRDRFEVHMFALNPLADTETASWVKAAVHGLHEVSSRTDAEVVALARHLQLDIAIDLKGYTGGSRVNLFSQGLAPLQINYLGYPGSLGTGAWDYIIADDTVIPRGAEAFYAEKIIRLPGSYQPNDNRRPIDGDAGTRADHGLPDGAVVLCCFNDPYKITPREYDIWMRLMREHPETVLWLIEGTSWAAPALRQEAQARGVQPDRVVFAPRMSNAAHLARHRHADLFLDTFNVNAHTTASDALWAGLPVLTRPGQQFAARVGASLVRAAGLADLVAGSDKDYYEKAKALIANRAEREAVRKRLQAGLATSRLYATEAYTRDYEAALMIAHDLRVTENRFRHIAAEEIAGKALVHP</sequence>
<dbReference type="EMBL" id="SISK01000003">
    <property type="protein sequence ID" value="TBN42032.1"/>
    <property type="molecule type" value="Genomic_DNA"/>
</dbReference>
<protein>
    <recommendedName>
        <fullName evidence="3">protein O-GlcNAc transferase</fullName>
        <ecNumber evidence="3">2.4.1.255</ecNumber>
    </recommendedName>
</protein>
<comment type="pathway">
    <text evidence="1">Protein modification; protein glycosylation.</text>
</comment>
<dbReference type="GO" id="GO:0097363">
    <property type="term" value="F:protein O-acetylglucosaminyltransferase activity"/>
    <property type="evidence" value="ECO:0007669"/>
    <property type="project" value="UniProtKB-EC"/>
</dbReference>
<keyword evidence="4" id="KW-0328">Glycosyltransferase</keyword>
<dbReference type="InterPro" id="IPR011990">
    <property type="entry name" value="TPR-like_helical_dom_sf"/>
</dbReference>
<feature type="domain" description="O-GlcNAc transferase C-terminal" evidence="9">
    <location>
        <begin position="498"/>
        <end position="683"/>
    </location>
</feature>
<feature type="domain" description="O-GlcNAc transferase C-terminal" evidence="9">
    <location>
        <begin position="336"/>
        <end position="488"/>
    </location>
</feature>
<keyword evidence="7 8" id="KW-0802">TPR repeat</keyword>
<dbReference type="OrthoDB" id="146908at2"/>
<dbReference type="SUPFAM" id="SSF53756">
    <property type="entry name" value="UDP-Glycosyltransferase/glycogen phosphorylase"/>
    <property type="match status" value="1"/>
</dbReference>
<keyword evidence="5" id="KW-0808">Transferase</keyword>
<dbReference type="Pfam" id="PF13432">
    <property type="entry name" value="TPR_16"/>
    <property type="match status" value="2"/>
</dbReference>
<evidence type="ECO:0000259" key="9">
    <source>
        <dbReference type="Pfam" id="PF13844"/>
    </source>
</evidence>
<comment type="similarity">
    <text evidence="2">Belongs to the glycosyltransferase 41 family. O-GlcNAc transferase subfamily.</text>
</comment>
<dbReference type="Proteomes" id="UP000293520">
    <property type="component" value="Unassembled WGS sequence"/>
</dbReference>
<evidence type="ECO:0000313" key="10">
    <source>
        <dbReference type="EMBL" id="TBN42032.1"/>
    </source>
</evidence>
<accession>A0A4Q9G2J7</accession>
<evidence type="ECO:0000256" key="2">
    <source>
        <dbReference type="ARBA" id="ARBA00005386"/>
    </source>
</evidence>
<gene>
    <name evidence="10" type="ORF">EYE42_06445</name>
</gene>
<dbReference type="AlphaFoldDB" id="A0A4Q9G2J7"/>
<evidence type="ECO:0000256" key="7">
    <source>
        <dbReference type="ARBA" id="ARBA00022803"/>
    </source>
</evidence>
<dbReference type="PANTHER" id="PTHR44998">
    <property type="match status" value="1"/>
</dbReference>
<dbReference type="RefSeq" id="WP_130990491.1">
    <property type="nucleotide sequence ID" value="NZ_SISK01000003.1"/>
</dbReference>
<keyword evidence="6" id="KW-0677">Repeat</keyword>
<dbReference type="Gene3D" id="3.40.50.2000">
    <property type="entry name" value="Glycogen Phosphorylase B"/>
    <property type="match status" value="1"/>
</dbReference>
<proteinExistence type="inferred from homology"/>
<comment type="caution">
    <text evidence="10">The sequence shown here is derived from an EMBL/GenBank/DDBJ whole genome shotgun (WGS) entry which is preliminary data.</text>
</comment>
<dbReference type="Pfam" id="PF13844">
    <property type="entry name" value="Glyco_transf_41"/>
    <property type="match status" value="2"/>
</dbReference>
<dbReference type="SMART" id="SM00028">
    <property type="entry name" value="TPR"/>
    <property type="match status" value="6"/>
</dbReference>
<dbReference type="EC" id="2.4.1.255" evidence="3"/>
<dbReference type="Gene3D" id="3.40.50.11380">
    <property type="match status" value="1"/>
</dbReference>
<dbReference type="PROSITE" id="PS50005">
    <property type="entry name" value="TPR"/>
    <property type="match status" value="3"/>
</dbReference>